<feature type="compositionally biased region" description="Basic and acidic residues" evidence="1">
    <location>
        <begin position="356"/>
        <end position="368"/>
    </location>
</feature>
<feature type="region of interest" description="Disordered" evidence="1">
    <location>
        <begin position="140"/>
        <end position="160"/>
    </location>
</feature>
<feature type="region of interest" description="Disordered" evidence="1">
    <location>
        <begin position="99"/>
        <end position="125"/>
    </location>
</feature>
<organism evidence="2 3">
    <name type="scientific">Purpureocillium lilacinum</name>
    <name type="common">Paecilomyces lilacinus</name>
    <dbReference type="NCBI Taxonomy" id="33203"/>
    <lineage>
        <taxon>Eukaryota</taxon>
        <taxon>Fungi</taxon>
        <taxon>Dikarya</taxon>
        <taxon>Ascomycota</taxon>
        <taxon>Pezizomycotina</taxon>
        <taxon>Sordariomycetes</taxon>
        <taxon>Hypocreomycetidae</taxon>
        <taxon>Hypocreales</taxon>
        <taxon>Ophiocordycipitaceae</taxon>
        <taxon>Purpureocillium</taxon>
    </lineage>
</organism>
<feature type="compositionally biased region" description="Basic and acidic residues" evidence="1">
    <location>
        <begin position="295"/>
        <end position="304"/>
    </location>
</feature>
<name>A0A2U3EDV4_PURLI</name>
<dbReference type="Proteomes" id="UP000245956">
    <property type="component" value="Unassembled WGS sequence"/>
</dbReference>
<reference evidence="2 3" key="1">
    <citation type="journal article" date="2016" name="Front. Microbiol.">
        <title>Genome and transcriptome sequences reveal the specific parasitism of the nematophagous Purpureocillium lilacinum 36-1.</title>
        <authorList>
            <person name="Xie J."/>
            <person name="Li S."/>
            <person name="Mo C."/>
            <person name="Xiao X."/>
            <person name="Peng D."/>
            <person name="Wang G."/>
            <person name="Xiao Y."/>
        </authorList>
    </citation>
    <scope>NUCLEOTIDE SEQUENCE [LARGE SCALE GENOMIC DNA]</scope>
    <source>
        <strain evidence="2 3">36-1</strain>
    </source>
</reference>
<dbReference type="EMBL" id="LCWV01000005">
    <property type="protein sequence ID" value="PWI72662.1"/>
    <property type="molecule type" value="Genomic_DNA"/>
</dbReference>
<evidence type="ECO:0000313" key="3">
    <source>
        <dbReference type="Proteomes" id="UP000245956"/>
    </source>
</evidence>
<feature type="region of interest" description="Disordered" evidence="1">
    <location>
        <begin position="352"/>
        <end position="383"/>
    </location>
</feature>
<feature type="compositionally biased region" description="Basic and acidic residues" evidence="1">
    <location>
        <begin position="8"/>
        <end position="21"/>
    </location>
</feature>
<proteinExistence type="predicted"/>
<feature type="region of interest" description="Disordered" evidence="1">
    <location>
        <begin position="282"/>
        <end position="306"/>
    </location>
</feature>
<protein>
    <submittedName>
        <fullName evidence="2">Uncharacterized protein</fullName>
    </submittedName>
</protein>
<feature type="region of interest" description="Disordered" evidence="1">
    <location>
        <begin position="1"/>
        <end position="48"/>
    </location>
</feature>
<evidence type="ECO:0000313" key="2">
    <source>
        <dbReference type="EMBL" id="PWI72662.1"/>
    </source>
</evidence>
<dbReference type="AlphaFoldDB" id="A0A2U3EDV4"/>
<evidence type="ECO:0000256" key="1">
    <source>
        <dbReference type="SAM" id="MobiDB-lite"/>
    </source>
</evidence>
<accession>A0A2U3EDV4</accession>
<feature type="compositionally biased region" description="Polar residues" evidence="1">
    <location>
        <begin position="99"/>
        <end position="124"/>
    </location>
</feature>
<comment type="caution">
    <text evidence="2">The sequence shown here is derived from an EMBL/GenBank/DDBJ whole genome shotgun (WGS) entry which is preliminary data.</text>
</comment>
<sequence>MSRRRRRRVDDTDVGGRRVESEEQWGQPDEEAGKHTRGKYPTLRAPSWNPRETATNFPWWKERRRAASSALLRFSSAPRRRASLPLHETWNLPSITPQTQRLRQAPTSLTTSLTQRHPFSNSAPPSIPHQWRAAHFQACPTSPAVRRRSPSTCPRPPTRQTRESEVPWLHWCAQSCTQRRVQPAGCSYDMERKGEEAVSEVRPLPASVSNFPPRLPAFSPAGSGRQRAIRDMGQSTKARLVNLNAVGCIMEDATSTDRIYSTRALAFALRPDAPAWLQRRATFTAPHTPGRRKKQDASKAREGGGRAATRYIRDTCLETTCPAAHQDAANAATEHNQVAGFRRYNETMGVQMTSEASRDPCRWKKKQESASSRPSRLAEPAAVRSFDAPSPALRLRPPADFVNKWATSTSPAIAPAIVDCSTYYVIHSRPTASRCLFPHLRRGQFNRRRPLEDT</sequence>
<gene>
    <name evidence="2" type="ORF">PCL_09677</name>
</gene>